<keyword evidence="1" id="KW-0472">Membrane</keyword>
<evidence type="ECO:0000256" key="1">
    <source>
        <dbReference type="SAM" id="Phobius"/>
    </source>
</evidence>
<sequence>MDYLPESISSIIQHPTIQQLASSPIASNLAHLHATYLDPSLTRLQTTYLDPSLAHLRSTYVDPYVVQPTATLLASMPDLVSVLVLLVVLLLSLKILDYARRMVMFWVSLVMRLLWWASIISLGLYVYQAGLEKSAQDLGWVLGVLKAFVDRFWTCMEPPATEGNGYTQKFWRNS</sequence>
<dbReference type="OrthoDB" id="3559694at2759"/>
<keyword evidence="3" id="KW-1185">Reference proteome</keyword>
<dbReference type="AlphaFoldDB" id="A0A0F8U296"/>
<dbReference type="InterPro" id="IPR024316">
    <property type="entry name" value="APQ12"/>
</dbReference>
<accession>A0A0F8U296</accession>
<feature type="transmembrane region" description="Helical" evidence="1">
    <location>
        <begin position="70"/>
        <end position="91"/>
    </location>
</feature>
<gene>
    <name evidence="2" type="ORF">ARAM_006028</name>
</gene>
<dbReference type="EMBL" id="JZBS01003759">
    <property type="protein sequence ID" value="KKK13678.1"/>
    <property type="molecule type" value="Genomic_DNA"/>
</dbReference>
<protein>
    <submittedName>
        <fullName evidence="2">Uncharacterized protein</fullName>
    </submittedName>
</protein>
<keyword evidence="1" id="KW-0812">Transmembrane</keyword>
<name>A0A0F8U296_9EURO</name>
<comment type="caution">
    <text evidence="2">The sequence shown here is derived from an EMBL/GenBank/DDBJ whole genome shotgun (WGS) entry which is preliminary data.</text>
</comment>
<reference evidence="2 3" key="1">
    <citation type="submission" date="2015-02" db="EMBL/GenBank/DDBJ databases">
        <title>Draft Genome Sequences of Two Closely-Related Aflatoxigenic Aspergillus Species Obtained from the Cote d'Ivoire.</title>
        <authorList>
            <person name="Moore G.G."/>
            <person name="Beltz S.B."/>
            <person name="Mack B.M."/>
        </authorList>
    </citation>
    <scope>NUCLEOTIDE SEQUENCE [LARGE SCALE GENOMIC DNA]</scope>
    <source>
        <strain evidence="2 3">SRRC1468</strain>
    </source>
</reference>
<organism evidence="2 3">
    <name type="scientific">Aspergillus rambellii</name>
    <dbReference type="NCBI Taxonomy" id="308745"/>
    <lineage>
        <taxon>Eukaryota</taxon>
        <taxon>Fungi</taxon>
        <taxon>Dikarya</taxon>
        <taxon>Ascomycota</taxon>
        <taxon>Pezizomycotina</taxon>
        <taxon>Eurotiomycetes</taxon>
        <taxon>Eurotiomycetidae</taxon>
        <taxon>Eurotiales</taxon>
        <taxon>Aspergillaceae</taxon>
        <taxon>Aspergillus</taxon>
        <taxon>Aspergillus subgen. Nidulantes</taxon>
    </lineage>
</organism>
<evidence type="ECO:0000313" key="3">
    <source>
        <dbReference type="Proteomes" id="UP000034291"/>
    </source>
</evidence>
<keyword evidence="1" id="KW-1133">Transmembrane helix</keyword>
<dbReference type="Proteomes" id="UP000034291">
    <property type="component" value="Unassembled WGS sequence"/>
</dbReference>
<evidence type="ECO:0000313" key="2">
    <source>
        <dbReference type="EMBL" id="KKK13678.1"/>
    </source>
</evidence>
<proteinExistence type="predicted"/>
<feature type="transmembrane region" description="Helical" evidence="1">
    <location>
        <begin position="103"/>
        <end position="127"/>
    </location>
</feature>
<dbReference type="Pfam" id="PF12716">
    <property type="entry name" value="Apq12"/>
    <property type="match status" value="1"/>
</dbReference>